<keyword evidence="3" id="KW-1185">Reference proteome</keyword>
<comment type="caution">
    <text evidence="2">The sequence shown here is derived from an EMBL/GenBank/DDBJ whole genome shotgun (WGS) entry which is preliminary data.</text>
</comment>
<feature type="region of interest" description="Disordered" evidence="1">
    <location>
        <begin position="1"/>
        <end position="87"/>
    </location>
</feature>
<dbReference type="Proteomes" id="UP001437256">
    <property type="component" value="Unassembled WGS sequence"/>
</dbReference>
<feature type="compositionally biased region" description="Basic and acidic residues" evidence="1">
    <location>
        <begin position="43"/>
        <end position="53"/>
    </location>
</feature>
<gene>
    <name evidence="2" type="ORF">AAF712_015980</name>
</gene>
<sequence>LGGPGDGLINNTSPSNEDDLEQGFNLSTTGINTNEDRDDDERESFNRVRRDSSGDIGCDLARSPRLSIPEPDHLPFEQSSSPPSDDDVMLRMRIDELAMTCGLSDRQKRRLIMVVMIPSILGEKVSLSLRLMFATLMASNFEESNSKVEEDETLAGYKGVLKEMMTLLEKNFAFSDGQSSNIRSWVRYYAWDPYRLNHREGLEEDVEKFILENAEMLGLAHVKKSPHRLACLKKEIHEKAKQVRNGLRQQVRDSVDAENVTPLETFINHYRPKYVRSGAKPYSDNATTFKMLVMRRFVVDNPDVVWADDDEASDVETTTKNSKRKNHTKAAGGRVAKGQDFWSLFDSFIGEKVKEMGAKISEPGWVK</sequence>
<protein>
    <submittedName>
        <fullName evidence="2">Uncharacterized protein</fullName>
    </submittedName>
</protein>
<evidence type="ECO:0000313" key="2">
    <source>
        <dbReference type="EMBL" id="KAL0057384.1"/>
    </source>
</evidence>
<evidence type="ECO:0000256" key="1">
    <source>
        <dbReference type="SAM" id="MobiDB-lite"/>
    </source>
</evidence>
<name>A0ABR2Z8Q2_9AGAR</name>
<reference evidence="2 3" key="1">
    <citation type="submission" date="2024-05" db="EMBL/GenBank/DDBJ databases">
        <title>A draft genome resource for the thread blight pathogen Marasmius tenuissimus strain MS-2.</title>
        <authorList>
            <person name="Yulfo-Soto G.E."/>
            <person name="Baruah I.K."/>
            <person name="Amoako-Attah I."/>
            <person name="Bukari Y."/>
            <person name="Meinhardt L.W."/>
            <person name="Bailey B.A."/>
            <person name="Cohen S.P."/>
        </authorList>
    </citation>
    <scope>NUCLEOTIDE SEQUENCE [LARGE SCALE GENOMIC DNA]</scope>
    <source>
        <strain evidence="2 3">MS-2</strain>
    </source>
</reference>
<feature type="compositionally biased region" description="Polar residues" evidence="1">
    <location>
        <begin position="24"/>
        <end position="33"/>
    </location>
</feature>
<proteinExistence type="predicted"/>
<feature type="non-terminal residue" evidence="2">
    <location>
        <position position="1"/>
    </location>
</feature>
<organism evidence="2 3">
    <name type="scientific">Marasmius tenuissimus</name>
    <dbReference type="NCBI Taxonomy" id="585030"/>
    <lineage>
        <taxon>Eukaryota</taxon>
        <taxon>Fungi</taxon>
        <taxon>Dikarya</taxon>
        <taxon>Basidiomycota</taxon>
        <taxon>Agaricomycotina</taxon>
        <taxon>Agaricomycetes</taxon>
        <taxon>Agaricomycetidae</taxon>
        <taxon>Agaricales</taxon>
        <taxon>Marasmiineae</taxon>
        <taxon>Marasmiaceae</taxon>
        <taxon>Marasmius</taxon>
    </lineage>
</organism>
<feature type="region of interest" description="Disordered" evidence="1">
    <location>
        <begin position="312"/>
        <end position="332"/>
    </location>
</feature>
<evidence type="ECO:0000313" key="3">
    <source>
        <dbReference type="Proteomes" id="UP001437256"/>
    </source>
</evidence>
<dbReference type="EMBL" id="JBBXMP010000559">
    <property type="protein sequence ID" value="KAL0057384.1"/>
    <property type="molecule type" value="Genomic_DNA"/>
</dbReference>
<accession>A0ABR2Z8Q2</accession>